<comment type="similarity">
    <text evidence="15">Belongs to the homoserine dehydrogenase family.</text>
</comment>
<dbReference type="InterPro" id="IPR001342">
    <property type="entry name" value="HDH_cat"/>
</dbReference>
<keyword evidence="11" id="KW-0457">Lysine biosynthesis</keyword>
<feature type="domain" description="Aspartokinase ACT" evidence="18">
    <location>
        <begin position="16"/>
        <end position="76"/>
    </location>
</feature>
<evidence type="ECO:0000259" key="17">
    <source>
        <dbReference type="Pfam" id="PF03447"/>
    </source>
</evidence>
<dbReference type="Gene3D" id="3.40.50.720">
    <property type="entry name" value="NAD(P)-binding Rossmann-like Domain"/>
    <property type="match status" value="1"/>
</dbReference>
<evidence type="ECO:0000256" key="11">
    <source>
        <dbReference type="ARBA" id="ARBA00023154"/>
    </source>
</evidence>
<keyword evidence="5 14" id="KW-0791">Threonine biosynthesis</keyword>
<dbReference type="InterPro" id="IPR054352">
    <property type="entry name" value="ACT_Aspartokinase"/>
</dbReference>
<dbReference type="Pfam" id="PF00742">
    <property type="entry name" value="Homoserine_dh"/>
    <property type="match status" value="1"/>
</dbReference>
<keyword evidence="20" id="KW-1185">Reference proteome</keyword>
<evidence type="ECO:0000256" key="1">
    <source>
        <dbReference type="ARBA" id="ARBA00001920"/>
    </source>
</evidence>
<evidence type="ECO:0000256" key="8">
    <source>
        <dbReference type="ARBA" id="ARBA00022840"/>
    </source>
</evidence>
<feature type="domain" description="Aspartate/homoserine dehydrogenase NAD-binding" evidence="17">
    <location>
        <begin position="163"/>
        <end position="297"/>
    </location>
</feature>
<name>A0ABY7QJ49_9FLAO</name>
<keyword evidence="6" id="KW-0547">Nucleotide-binding</keyword>
<evidence type="ECO:0000256" key="12">
    <source>
        <dbReference type="ARBA" id="ARBA00023167"/>
    </source>
</evidence>
<evidence type="ECO:0000256" key="9">
    <source>
        <dbReference type="ARBA" id="ARBA00022857"/>
    </source>
</evidence>
<evidence type="ECO:0000256" key="6">
    <source>
        <dbReference type="ARBA" id="ARBA00022741"/>
    </source>
</evidence>
<accession>A0ABY7QJ49</accession>
<evidence type="ECO:0000256" key="4">
    <source>
        <dbReference type="ARBA" id="ARBA00022605"/>
    </source>
</evidence>
<dbReference type="Gene3D" id="3.30.2130.10">
    <property type="entry name" value="VC0802-like"/>
    <property type="match status" value="1"/>
</dbReference>
<organism evidence="19 20">
    <name type="scientific">Chryseobacterium camelliae</name>
    <dbReference type="NCBI Taxonomy" id="1265445"/>
    <lineage>
        <taxon>Bacteria</taxon>
        <taxon>Pseudomonadati</taxon>
        <taxon>Bacteroidota</taxon>
        <taxon>Flavobacteriia</taxon>
        <taxon>Flavobacteriales</taxon>
        <taxon>Weeksellaceae</taxon>
        <taxon>Chryseobacterium group</taxon>
        <taxon>Chryseobacterium</taxon>
    </lineage>
</organism>
<evidence type="ECO:0000259" key="16">
    <source>
        <dbReference type="Pfam" id="PF00742"/>
    </source>
</evidence>
<feature type="domain" description="Homoserine dehydrogenase catalytic" evidence="16">
    <location>
        <begin position="305"/>
        <end position="506"/>
    </location>
</feature>
<evidence type="ECO:0000313" key="19">
    <source>
        <dbReference type="EMBL" id="WBV59687.1"/>
    </source>
</evidence>
<keyword evidence="8" id="KW-0067">ATP-binding</keyword>
<evidence type="ECO:0000256" key="14">
    <source>
        <dbReference type="RuleBase" id="RU000579"/>
    </source>
</evidence>
<dbReference type="SUPFAM" id="SSF55021">
    <property type="entry name" value="ACT-like"/>
    <property type="match status" value="1"/>
</dbReference>
<evidence type="ECO:0000256" key="15">
    <source>
        <dbReference type="RuleBase" id="RU004171"/>
    </source>
</evidence>
<gene>
    <name evidence="19" type="ORF">PFY12_11530</name>
</gene>
<keyword evidence="12 14" id="KW-0486">Methionine biosynthesis</keyword>
<evidence type="ECO:0000259" key="18">
    <source>
        <dbReference type="Pfam" id="PF22468"/>
    </source>
</evidence>
<protein>
    <recommendedName>
        <fullName evidence="14">Homoserine dehydrogenase</fullName>
        <ecNumber evidence="14">1.1.1.3</ecNumber>
    </recommendedName>
</protein>
<dbReference type="EMBL" id="CP115859">
    <property type="protein sequence ID" value="WBV59687.1"/>
    <property type="molecule type" value="Genomic_DNA"/>
</dbReference>
<dbReference type="SUPFAM" id="SSF55347">
    <property type="entry name" value="Glyceraldehyde-3-phosphate dehydrogenase-like, C-terminal domain"/>
    <property type="match status" value="1"/>
</dbReference>
<dbReference type="InterPro" id="IPR036291">
    <property type="entry name" value="NAD(P)-bd_dom_sf"/>
</dbReference>
<keyword evidence="7" id="KW-0418">Kinase</keyword>
<evidence type="ECO:0000256" key="13">
    <source>
        <dbReference type="ARBA" id="ARBA00048841"/>
    </source>
</evidence>
<evidence type="ECO:0000256" key="7">
    <source>
        <dbReference type="ARBA" id="ARBA00022777"/>
    </source>
</evidence>
<comment type="pathway">
    <text evidence="2 14">Amino-acid biosynthesis; L-threonine biosynthesis; L-threonine from L-aspartate: step 3/5.</text>
</comment>
<dbReference type="Pfam" id="PF03447">
    <property type="entry name" value="NAD_binding_3"/>
    <property type="match status" value="1"/>
</dbReference>
<reference evidence="19 20" key="1">
    <citation type="submission" date="2023-01" db="EMBL/GenBank/DDBJ databases">
        <title>Complete genome of Chryseobacterium camelliae VAN22-5A.</title>
        <authorList>
            <person name="Zong G."/>
            <person name="Cao G."/>
        </authorList>
    </citation>
    <scope>NUCLEOTIDE SEQUENCE [LARGE SCALE GENOMIC DNA]</scope>
    <source>
        <strain evidence="19 20">VAN22-5A</strain>
    </source>
</reference>
<dbReference type="PANTHER" id="PTHR43070">
    <property type="match status" value="1"/>
</dbReference>
<dbReference type="Gene3D" id="3.30.360.10">
    <property type="entry name" value="Dihydrodipicolinate Reductase, domain 2"/>
    <property type="match status" value="1"/>
</dbReference>
<dbReference type="InterPro" id="IPR019811">
    <property type="entry name" value="HDH_CS"/>
</dbReference>
<comment type="catalytic activity">
    <reaction evidence="13">
        <text>L-homoserine + NADP(+) = L-aspartate 4-semialdehyde + NADPH + H(+)</text>
        <dbReference type="Rhea" id="RHEA:15761"/>
        <dbReference type="ChEBI" id="CHEBI:15378"/>
        <dbReference type="ChEBI" id="CHEBI:57476"/>
        <dbReference type="ChEBI" id="CHEBI:57783"/>
        <dbReference type="ChEBI" id="CHEBI:58349"/>
        <dbReference type="ChEBI" id="CHEBI:537519"/>
        <dbReference type="EC" id="1.1.1.3"/>
    </reaction>
    <physiologicalReaction direction="right-to-left" evidence="13">
        <dbReference type="Rhea" id="RHEA:15763"/>
    </physiologicalReaction>
</comment>
<dbReference type="EC" id="1.1.1.3" evidence="14"/>
<keyword evidence="10 14" id="KW-0560">Oxidoreductase</keyword>
<dbReference type="InterPro" id="IPR045865">
    <property type="entry name" value="ACT-like_dom_sf"/>
</dbReference>
<evidence type="ECO:0000313" key="20">
    <source>
        <dbReference type="Proteomes" id="UP001210978"/>
    </source>
</evidence>
<evidence type="ECO:0000256" key="10">
    <source>
        <dbReference type="ARBA" id="ARBA00023002"/>
    </source>
</evidence>
<keyword evidence="9 14" id="KW-0521">NADP</keyword>
<dbReference type="InterPro" id="IPR011147">
    <property type="entry name" value="Bifunc_Aspkin/hSer_DH"/>
</dbReference>
<comment type="pathway">
    <text evidence="3 14">Amino-acid biosynthesis; L-methionine biosynthesis via de novo pathway; L-homoserine from L-aspartate: step 3/3.</text>
</comment>
<evidence type="ECO:0000256" key="2">
    <source>
        <dbReference type="ARBA" id="ARBA00005056"/>
    </source>
</evidence>
<keyword evidence="7" id="KW-0808">Transferase</keyword>
<comment type="cofactor">
    <cofactor evidence="1">
        <name>a metal cation</name>
        <dbReference type="ChEBI" id="CHEBI:25213"/>
    </cofactor>
</comment>
<proteinExistence type="inferred from homology"/>
<evidence type="ECO:0000256" key="3">
    <source>
        <dbReference type="ARBA" id="ARBA00005062"/>
    </source>
</evidence>
<dbReference type="RefSeq" id="WP_271148047.1">
    <property type="nucleotide sequence ID" value="NZ_CP115859.1"/>
</dbReference>
<dbReference type="Proteomes" id="UP001210978">
    <property type="component" value="Chromosome"/>
</dbReference>
<evidence type="ECO:0000256" key="5">
    <source>
        <dbReference type="ARBA" id="ARBA00022697"/>
    </source>
</evidence>
<dbReference type="PANTHER" id="PTHR43070:SF5">
    <property type="entry name" value="HOMOSERINE DEHYDROGENASE"/>
    <property type="match status" value="1"/>
</dbReference>
<dbReference type="SUPFAM" id="SSF51735">
    <property type="entry name" value="NAD(P)-binding Rossmann-fold domains"/>
    <property type="match status" value="1"/>
</dbReference>
<dbReference type="Pfam" id="PF22468">
    <property type="entry name" value="ACT_9"/>
    <property type="match status" value="1"/>
</dbReference>
<keyword evidence="4 14" id="KW-0028">Amino-acid biosynthesis</keyword>
<sequence length="512" mass="56781">MTTSDIINIYQNKALVNFEGKDFLGHIGVDSRIFRVLNDTGISVGVISQQAIENGISVLVDENDAEDAVRVLSEEFKNEKAKGAVSNIYSINNVAVIGFVSENYNKILSELQRNKIFPLLLNQIASAGRVNIVVTDNQTEIAKNIVETEIYGKPKVVHLALIGHGNVGGTLVEQILDSSHDILTRKRLQLKIVAIANSKKMALNKGGFGSDWRQKVNYSQTESSVEGLIDYAKEHHLENLVMVDNTASKDFVKHYDVFVDNGFDIVSSNKIYNTLPIASYRSLRKSLEKNKKQYLYETNVGAGLPLIDTIKLLHLSGENITRIKGVFSGTLSYVFNNFSLRNDKFSTIINEALEKGFTEPDPREDLSGNDVARKLLILARELDLINEFEDINIQNLVPESLLSVSKSEFLSRLEELDKEYQKIKDSQEPGHVLRYVGDLHGDLQKEKGELDVKLVSVPATSALGQLKGSDSIFEIYTESYGENPIVIMGAGAGAKVTARGVFGDILRLSEKK</sequence>
<dbReference type="InterPro" id="IPR005106">
    <property type="entry name" value="Asp/hSer_DH_NAD-bd"/>
</dbReference>
<dbReference type="PROSITE" id="PS01042">
    <property type="entry name" value="HOMOSER_DHGENASE"/>
    <property type="match status" value="1"/>
</dbReference>